<comment type="caution">
    <text evidence="4">The sequence shown here is derived from an EMBL/GenBank/DDBJ whole genome shotgun (WGS) entry which is preliminary data.</text>
</comment>
<evidence type="ECO:0000313" key="4">
    <source>
        <dbReference type="EMBL" id="KAG0576284.1"/>
    </source>
</evidence>
<comment type="similarity">
    <text evidence="1">Belongs to the STIG1 family.</text>
</comment>
<accession>A0A8T0HYQ2</accession>
<organism evidence="4 5">
    <name type="scientific">Ceratodon purpureus</name>
    <name type="common">Fire moss</name>
    <name type="synonym">Dicranum purpureum</name>
    <dbReference type="NCBI Taxonomy" id="3225"/>
    <lineage>
        <taxon>Eukaryota</taxon>
        <taxon>Viridiplantae</taxon>
        <taxon>Streptophyta</taxon>
        <taxon>Embryophyta</taxon>
        <taxon>Bryophyta</taxon>
        <taxon>Bryophytina</taxon>
        <taxon>Bryopsida</taxon>
        <taxon>Dicranidae</taxon>
        <taxon>Pseudoditrichales</taxon>
        <taxon>Ditrichaceae</taxon>
        <taxon>Ceratodon</taxon>
    </lineage>
</organism>
<sequence length="161" mass="17050">MASWSVRGHGGRTCIMAVMFVTMCAASTVHSRSSEEQDSKLRVGVRRFSRASMMSDFSLQAAPGGRSIADELYSDCDHHRGCGESSDRVCCNRKCVDVSRSSQSCGACNVQCAYNKECCGGVCVDAHASDPFNCGACGNVCADGVPCLFGMCGYSSGRIIP</sequence>
<evidence type="ECO:0000256" key="2">
    <source>
        <dbReference type="ARBA" id="ARBA00022729"/>
    </source>
</evidence>
<protein>
    <submittedName>
        <fullName evidence="4">Uncharacterized protein</fullName>
    </submittedName>
</protein>
<keyword evidence="5" id="KW-1185">Reference proteome</keyword>
<evidence type="ECO:0000256" key="3">
    <source>
        <dbReference type="SAM" id="SignalP"/>
    </source>
</evidence>
<dbReference type="Proteomes" id="UP000822688">
    <property type="component" value="Chromosome 5"/>
</dbReference>
<feature type="chain" id="PRO_5035881090" evidence="3">
    <location>
        <begin position="32"/>
        <end position="161"/>
    </location>
</feature>
<feature type="signal peptide" evidence="3">
    <location>
        <begin position="1"/>
        <end position="31"/>
    </location>
</feature>
<proteinExistence type="inferred from homology"/>
<reference evidence="4" key="1">
    <citation type="submission" date="2020-06" db="EMBL/GenBank/DDBJ databases">
        <title>WGS assembly of Ceratodon purpureus strain R40.</title>
        <authorList>
            <person name="Carey S.B."/>
            <person name="Jenkins J."/>
            <person name="Shu S."/>
            <person name="Lovell J.T."/>
            <person name="Sreedasyam A."/>
            <person name="Maumus F."/>
            <person name="Tiley G.P."/>
            <person name="Fernandez-Pozo N."/>
            <person name="Barry K."/>
            <person name="Chen C."/>
            <person name="Wang M."/>
            <person name="Lipzen A."/>
            <person name="Daum C."/>
            <person name="Saski C.A."/>
            <person name="Payton A.C."/>
            <person name="Mcbreen J.C."/>
            <person name="Conrad R.E."/>
            <person name="Kollar L.M."/>
            <person name="Olsson S."/>
            <person name="Huttunen S."/>
            <person name="Landis J.B."/>
            <person name="Wickett N.J."/>
            <person name="Johnson M.G."/>
            <person name="Rensing S.A."/>
            <person name="Grimwood J."/>
            <person name="Schmutz J."/>
            <person name="Mcdaniel S.F."/>
        </authorList>
    </citation>
    <scope>NUCLEOTIDE SEQUENCE</scope>
    <source>
        <strain evidence="4">R40</strain>
    </source>
</reference>
<gene>
    <name evidence="4" type="ORF">KC19_5G068900</name>
</gene>
<keyword evidence="2 3" id="KW-0732">Signal</keyword>
<dbReference type="Pfam" id="PF04885">
    <property type="entry name" value="Stig1"/>
    <property type="match status" value="1"/>
</dbReference>
<dbReference type="InterPro" id="IPR006969">
    <property type="entry name" value="Stig-like"/>
</dbReference>
<name>A0A8T0HYQ2_CERPU</name>
<dbReference type="AlphaFoldDB" id="A0A8T0HYQ2"/>
<dbReference type="PANTHER" id="PTHR33227:SF48">
    <property type="entry name" value="STIGMA-SPECIFIC STIG1-LIKE PROTEIN 4"/>
    <property type="match status" value="1"/>
</dbReference>
<dbReference type="EMBL" id="CM026425">
    <property type="protein sequence ID" value="KAG0576284.1"/>
    <property type="molecule type" value="Genomic_DNA"/>
</dbReference>
<dbReference type="PANTHER" id="PTHR33227">
    <property type="entry name" value="STIGMA-SPECIFIC STIG1-LIKE PROTEIN 3"/>
    <property type="match status" value="1"/>
</dbReference>
<evidence type="ECO:0000256" key="1">
    <source>
        <dbReference type="ARBA" id="ARBA00006010"/>
    </source>
</evidence>
<evidence type="ECO:0000313" key="5">
    <source>
        <dbReference type="Proteomes" id="UP000822688"/>
    </source>
</evidence>